<organism evidence="2 3">
    <name type="scientific">Centaurea solstitialis</name>
    <name type="common">yellow star-thistle</name>
    <dbReference type="NCBI Taxonomy" id="347529"/>
    <lineage>
        <taxon>Eukaryota</taxon>
        <taxon>Viridiplantae</taxon>
        <taxon>Streptophyta</taxon>
        <taxon>Embryophyta</taxon>
        <taxon>Tracheophyta</taxon>
        <taxon>Spermatophyta</taxon>
        <taxon>Magnoliopsida</taxon>
        <taxon>eudicotyledons</taxon>
        <taxon>Gunneridae</taxon>
        <taxon>Pentapetalae</taxon>
        <taxon>asterids</taxon>
        <taxon>campanulids</taxon>
        <taxon>Asterales</taxon>
        <taxon>Asteraceae</taxon>
        <taxon>Carduoideae</taxon>
        <taxon>Cardueae</taxon>
        <taxon>Centaureinae</taxon>
        <taxon>Centaurea</taxon>
    </lineage>
</organism>
<proteinExistence type="predicted"/>
<comment type="caution">
    <text evidence="2">The sequence shown here is derived from an EMBL/GenBank/DDBJ whole genome shotgun (WGS) entry which is preliminary data.</text>
</comment>
<keyword evidence="3" id="KW-1185">Reference proteome</keyword>
<sequence>MPNRDPQPRGMPPLILTPNDNPSMVEFQPQCVKKAPTAGCDRMRTCGAHPRTKNPLPFTLFSKPSSASHLSISFALLPPFTTKINGNPNSSKPRASSIN</sequence>
<dbReference type="EMBL" id="JARYMX010000003">
    <property type="protein sequence ID" value="KAJ9555472.1"/>
    <property type="molecule type" value="Genomic_DNA"/>
</dbReference>
<evidence type="ECO:0000313" key="2">
    <source>
        <dbReference type="EMBL" id="KAJ9555472.1"/>
    </source>
</evidence>
<accession>A0AA38WBK1</accession>
<dbReference type="Proteomes" id="UP001172457">
    <property type="component" value="Chromosome 3"/>
</dbReference>
<evidence type="ECO:0000256" key="1">
    <source>
        <dbReference type="SAM" id="MobiDB-lite"/>
    </source>
</evidence>
<dbReference type="AlphaFoldDB" id="A0AA38WBK1"/>
<feature type="region of interest" description="Disordered" evidence="1">
    <location>
        <begin position="1"/>
        <end position="22"/>
    </location>
</feature>
<evidence type="ECO:0000313" key="3">
    <source>
        <dbReference type="Proteomes" id="UP001172457"/>
    </source>
</evidence>
<reference evidence="2" key="1">
    <citation type="submission" date="2023-03" db="EMBL/GenBank/DDBJ databases">
        <title>Chromosome-scale reference genome and RAD-based genetic map of yellow starthistle (Centaurea solstitialis) reveal putative structural variation and QTLs associated with invader traits.</title>
        <authorList>
            <person name="Reatini B."/>
            <person name="Cang F.A."/>
            <person name="Jiang Q."/>
            <person name="Mckibben M.T.W."/>
            <person name="Barker M.S."/>
            <person name="Rieseberg L.H."/>
            <person name="Dlugosch K.M."/>
        </authorList>
    </citation>
    <scope>NUCLEOTIDE SEQUENCE</scope>
    <source>
        <strain evidence="2">CAN-66</strain>
        <tissue evidence="2">Leaf</tissue>
    </source>
</reference>
<gene>
    <name evidence="2" type="ORF">OSB04_010086</name>
</gene>
<protein>
    <submittedName>
        <fullName evidence="2">Uncharacterized protein</fullName>
    </submittedName>
</protein>
<name>A0AA38WBK1_9ASTR</name>